<evidence type="ECO:0000256" key="11">
    <source>
        <dbReference type="ARBA" id="ARBA00093255"/>
    </source>
</evidence>
<dbReference type="InterPro" id="IPR001752">
    <property type="entry name" value="Kinesin_motor_dom"/>
</dbReference>
<feature type="binding site" evidence="13">
    <location>
        <position position="40"/>
    </location>
    <ligand>
        <name>Mg(2+)</name>
        <dbReference type="ChEBI" id="CHEBI:18420"/>
    </ligand>
</feature>
<dbReference type="InterPro" id="IPR008984">
    <property type="entry name" value="SMAD_FHA_dom_sf"/>
</dbReference>
<sequence length="1080" mass="121853">MSKRVVTFVTGNKKKLEEVVAILGADFPFEVRNVSLDLPELQGDPEEVSREKCRLAAAKIQGPVLVEDTSLCFNALGGLPGVYIKWFLEKTGHEGLNNLLAAYPDKSAYAQCIFAFNDFQNGVATEPIVFVGQTHGKIVPARGSKDFGWDAVFHPDGFTQTFGEMDKATKNSISHRYRSLEKLRLAMESEHATVVVCVHPPCEAAEPGLSVNGNILTWIHHAEEKEFHAEHIVGPSELENIVALPMVDLVLNGENAAVVSMGQQSAGKTTILYHPQTGIVFPVAKALFAKQKLAIRMSFLDVYNDISFDMLKGKATKCRPLYHKTIGGYASELTRLLITSYEHFEKTLSLCLKAVATECIAHNRVHGMSTRILSFYIENQTECWSRLDVVDLAATSSSHNALAESDCGYSMERGMRQLEICWKSLSDEIVWEDCPFEKSTMTILLQHIFGTHAKPFVIANIVQSVLQNEENLITLHHAMLLKLIPRKPLEFKQTTISILSAIEADMVIIKDRVALLKNKLLMGAGQASSLESEMQSARQTLRNLEWLRADFQKEAVEYHQDGLKFQRAVDNLDVIHGGNLLQHESSNIHLIRLHEEPLFSTLFKFNLAVNVTIVGSLPSSHTAVGKYPGIVLFGAGAMEHHCRFEMAVAPNVNLVTEDGTCLVNGNVIAGKYTLQHGDILTLGRRNVFRVFIPRVQRLEPLDLSDFFSRYIAVRSYTSSRELSHESAKETCHHALIKILDRITTIRTMHQQGLELATMDDSMDEMDIHDIYHLKGDALPLKAMTNEMRLATIRFMSIASIDEMNVLETRISKGYAKALLDYVDEASIICKEMKKPLVIRAVPIIHHAINKSDEDPIDRLQLQTDIWIVFQHNQRSRHRIIMRPREFFVRLSLMRCHHYNFICNNTKANVTDDPFLIESGQEESLGVAPLYLGRLSYFLGIEEIIPIVNHSGAIAGHLLVEIEPFVEEKYYDSEVRREVVRYVPYTNKDLDKDDELIAHVGLNMSIEFHIKIHGCRGLHPALNSNVFVEYTFYDEERPKTTEPSPSKSSHPVIQETFIHRVIVTDKLCHYILNNSIAFEVR</sequence>
<dbReference type="InterPro" id="IPR002637">
    <property type="entry name" value="RdgB/HAM1"/>
</dbReference>
<comment type="catalytic activity">
    <reaction evidence="13">
        <text>XTP + H2O = XMP + diphosphate + H(+)</text>
        <dbReference type="Rhea" id="RHEA:28610"/>
        <dbReference type="ChEBI" id="CHEBI:15377"/>
        <dbReference type="ChEBI" id="CHEBI:15378"/>
        <dbReference type="ChEBI" id="CHEBI:33019"/>
        <dbReference type="ChEBI" id="CHEBI:57464"/>
        <dbReference type="ChEBI" id="CHEBI:61314"/>
        <dbReference type="EC" id="3.6.1.66"/>
    </reaction>
</comment>
<keyword evidence="6 13" id="KW-0378">Hydrolase</keyword>
<dbReference type="InterPro" id="IPR027502">
    <property type="entry name" value="ITPase"/>
</dbReference>
<dbReference type="Pfam" id="PF01725">
    <property type="entry name" value="Ham1p_like"/>
    <property type="match status" value="1"/>
</dbReference>
<dbReference type="GO" id="GO:0003777">
    <property type="term" value="F:microtubule motor activity"/>
    <property type="evidence" value="ECO:0007669"/>
    <property type="project" value="InterPro"/>
</dbReference>
<keyword evidence="8 13" id="KW-0546">Nucleotide metabolism</keyword>
<comment type="similarity">
    <text evidence="2 13">Belongs to the HAM1 NTPase family.</text>
</comment>
<dbReference type="SUPFAM" id="SSF52540">
    <property type="entry name" value="P-loop containing nucleoside triphosphate hydrolases"/>
    <property type="match status" value="1"/>
</dbReference>
<dbReference type="Gene3D" id="3.90.950.10">
    <property type="match status" value="1"/>
</dbReference>
<keyword evidence="17" id="KW-1185">Reference proteome</keyword>
<protein>
    <recommendedName>
        <fullName evidence="13">Inosine triphosphate pyrophosphatase</fullName>
        <shortName evidence="13">ITPase</shortName>
        <shortName evidence="13">Inosine triphosphatase</shortName>
        <ecNumber evidence="13">3.6.1.66</ecNumber>
    </recommendedName>
    <alternativeName>
        <fullName evidence="13">Non-canonical purine NTP pyrophosphatase</fullName>
    </alternativeName>
    <alternativeName>
        <fullName evidence="13">Non-standard purine NTP pyrophosphatase</fullName>
    </alternativeName>
    <alternativeName>
        <fullName evidence="13">Nucleoside-triphosphate diphosphatase</fullName>
    </alternativeName>
    <alternativeName>
        <fullName evidence="13">Nucleoside-triphosphate pyrophosphatase</fullName>
        <shortName evidence="13">NTPase</shortName>
    </alternativeName>
    <alternativeName>
        <fullName evidence="13">XTP/dITP diphosphatase</fullName>
    </alternativeName>
</protein>
<dbReference type="STRING" id="74557.A0A1W0A4K3"/>
<dbReference type="GO" id="GO:0035870">
    <property type="term" value="F:dITP diphosphatase activity"/>
    <property type="evidence" value="ECO:0007669"/>
    <property type="project" value="UniProtKB-UniRule"/>
</dbReference>
<accession>A0A1W0A4K3</accession>
<comment type="function">
    <text evidence="13">Pyrophosphatase that hydrolyzes non-canonical purine nucleotides such as inosine triphosphate (ITP), deoxyinosine triphosphate (dITP) or xanthosine 5'-triphosphate (XTP) to their respective monophosphate derivatives. The enzyme does not distinguish between the deoxy- and ribose forms. Probably excludes non-canonical purines from RNA and DNA precursor pools, thus preventing their incorporation into RNA and DNA and avoiding chromosomal lesions.</text>
</comment>
<keyword evidence="3 13" id="KW-0963">Cytoplasm</keyword>
<dbReference type="Gene3D" id="2.60.200.20">
    <property type="match status" value="1"/>
</dbReference>
<comment type="subcellular location">
    <subcellularLocation>
        <location evidence="1 13">Cytoplasm</location>
    </subcellularLocation>
</comment>
<evidence type="ECO:0000256" key="14">
    <source>
        <dbReference type="SAM" id="Coils"/>
    </source>
</evidence>
<organism evidence="16 17">
    <name type="scientific">Thraustotheca clavata</name>
    <dbReference type="NCBI Taxonomy" id="74557"/>
    <lineage>
        <taxon>Eukaryota</taxon>
        <taxon>Sar</taxon>
        <taxon>Stramenopiles</taxon>
        <taxon>Oomycota</taxon>
        <taxon>Saprolegniomycetes</taxon>
        <taxon>Saprolegniales</taxon>
        <taxon>Achlyaceae</taxon>
        <taxon>Thraustotheca</taxon>
    </lineage>
</organism>
<dbReference type="AlphaFoldDB" id="A0A1W0A4K3"/>
<evidence type="ECO:0000256" key="9">
    <source>
        <dbReference type="ARBA" id="ARBA00054940"/>
    </source>
</evidence>
<dbReference type="EC" id="3.6.1.66" evidence="13"/>
<dbReference type="SUPFAM" id="SSF52972">
    <property type="entry name" value="ITPase-like"/>
    <property type="match status" value="1"/>
</dbReference>
<comment type="caution">
    <text evidence="16">The sequence shown here is derived from an EMBL/GenBank/DDBJ whole genome shotgun (WGS) entry which is preliminary data.</text>
</comment>
<dbReference type="SMART" id="SM00129">
    <property type="entry name" value="KISc"/>
    <property type="match status" value="1"/>
</dbReference>
<dbReference type="GO" id="GO:0008017">
    <property type="term" value="F:microtubule binding"/>
    <property type="evidence" value="ECO:0007669"/>
    <property type="project" value="InterPro"/>
</dbReference>
<keyword evidence="4 13" id="KW-0479">Metal-binding</keyword>
<keyword evidence="14" id="KW-0175">Coiled coil</keyword>
<proteinExistence type="inferred from homology"/>
<feature type="binding site" evidence="13">
    <location>
        <begin position="68"/>
        <end position="69"/>
    </location>
    <ligand>
        <name>ITP</name>
        <dbReference type="ChEBI" id="CHEBI:61402"/>
    </ligand>
</feature>
<dbReference type="OrthoDB" id="76911at2759"/>
<comment type="catalytic activity">
    <reaction evidence="11">
        <text>dITP + H2O = dIMP + diphosphate + H(+)</text>
        <dbReference type="Rhea" id="RHEA:28342"/>
        <dbReference type="ChEBI" id="CHEBI:15377"/>
        <dbReference type="ChEBI" id="CHEBI:15378"/>
        <dbReference type="ChEBI" id="CHEBI:33019"/>
        <dbReference type="ChEBI" id="CHEBI:61194"/>
        <dbReference type="ChEBI" id="CHEBI:61382"/>
        <dbReference type="EC" id="3.6.1.66"/>
    </reaction>
    <physiologicalReaction direction="left-to-right" evidence="11">
        <dbReference type="Rhea" id="RHEA:28343"/>
    </physiologicalReaction>
</comment>
<dbReference type="Gene3D" id="3.40.850.10">
    <property type="entry name" value="Kinesin motor domain"/>
    <property type="match status" value="1"/>
</dbReference>
<dbReference type="EMBL" id="JNBS01000522">
    <property type="protein sequence ID" value="OQS04970.1"/>
    <property type="molecule type" value="Genomic_DNA"/>
</dbReference>
<feature type="binding site" evidence="13">
    <location>
        <position position="52"/>
    </location>
    <ligand>
        <name>ITP</name>
        <dbReference type="ChEBI" id="CHEBI:61402"/>
    </ligand>
</feature>
<dbReference type="PANTHER" id="PTHR11067">
    <property type="entry name" value="INOSINE TRIPHOSPHATE PYROPHOSPHATASE/HAM1 PROTEIN"/>
    <property type="match status" value="1"/>
</dbReference>
<evidence type="ECO:0000259" key="15">
    <source>
        <dbReference type="SMART" id="SM00129"/>
    </source>
</evidence>
<keyword evidence="7 13" id="KW-0460">Magnesium</keyword>
<keyword evidence="5 13" id="KW-0547">Nucleotide-binding</keyword>
<evidence type="ECO:0000256" key="6">
    <source>
        <dbReference type="ARBA" id="ARBA00022801"/>
    </source>
</evidence>
<dbReference type="GO" id="GO:0007018">
    <property type="term" value="P:microtubule-based movement"/>
    <property type="evidence" value="ECO:0007669"/>
    <property type="project" value="InterPro"/>
</dbReference>
<feature type="binding site" evidence="13">
    <location>
        <begin position="10"/>
        <end position="15"/>
    </location>
    <ligand>
        <name>ITP</name>
        <dbReference type="ChEBI" id="CHEBI:61402"/>
    </ligand>
</feature>
<dbReference type="GO" id="GO:0046872">
    <property type="term" value="F:metal ion binding"/>
    <property type="evidence" value="ECO:0007669"/>
    <property type="project" value="UniProtKB-KW"/>
</dbReference>
<dbReference type="InterPro" id="IPR029001">
    <property type="entry name" value="ITPase-like_fam"/>
</dbReference>
<comment type="catalytic activity">
    <reaction evidence="10">
        <text>ITP + H2O = IMP + diphosphate + H(+)</text>
        <dbReference type="Rhea" id="RHEA:29399"/>
        <dbReference type="ChEBI" id="CHEBI:15377"/>
        <dbReference type="ChEBI" id="CHEBI:15378"/>
        <dbReference type="ChEBI" id="CHEBI:33019"/>
        <dbReference type="ChEBI" id="CHEBI:58053"/>
        <dbReference type="ChEBI" id="CHEBI:61402"/>
        <dbReference type="EC" id="3.6.1.66"/>
    </reaction>
    <physiologicalReaction direction="left-to-right" evidence="10">
        <dbReference type="Rhea" id="RHEA:29400"/>
    </physiologicalReaction>
</comment>
<dbReference type="SUPFAM" id="SSF49879">
    <property type="entry name" value="SMAD/FHA domain"/>
    <property type="match status" value="1"/>
</dbReference>
<feature type="binding site" evidence="13">
    <location>
        <begin position="147"/>
        <end position="150"/>
    </location>
    <ligand>
        <name>ITP</name>
        <dbReference type="ChEBI" id="CHEBI:61402"/>
    </ligand>
</feature>
<comment type="subunit">
    <text evidence="13">Homodimer.</text>
</comment>
<dbReference type="Pfam" id="PF00225">
    <property type="entry name" value="Kinesin"/>
    <property type="match status" value="1"/>
</dbReference>
<gene>
    <name evidence="16" type="ORF">THRCLA_02846</name>
</gene>
<evidence type="ECO:0000313" key="16">
    <source>
        <dbReference type="EMBL" id="OQS04970.1"/>
    </source>
</evidence>
<evidence type="ECO:0000313" key="17">
    <source>
        <dbReference type="Proteomes" id="UP000243217"/>
    </source>
</evidence>
<comment type="cofactor">
    <cofactor evidence="13">
        <name>Mg(2+)</name>
        <dbReference type="ChEBI" id="CHEBI:18420"/>
    </cofactor>
    <cofactor evidence="13">
        <name>Mn(2+)</name>
        <dbReference type="ChEBI" id="CHEBI:29035"/>
    </cofactor>
    <text evidence="13">Binds 1 divalent metal cation per subunit; can use either Mg(2+) or Mn(2+).</text>
</comment>
<dbReference type="CDD" id="cd00515">
    <property type="entry name" value="HAM1"/>
    <property type="match status" value="1"/>
</dbReference>
<dbReference type="PANTHER" id="PTHR11067:SF9">
    <property type="entry name" value="INOSINE TRIPHOSPHATE PYROPHOSPHATASE"/>
    <property type="match status" value="1"/>
</dbReference>
<evidence type="ECO:0000256" key="13">
    <source>
        <dbReference type="HAMAP-Rule" id="MF_03148"/>
    </source>
</evidence>
<feature type="binding site" evidence="13">
    <location>
        <position position="170"/>
    </location>
    <ligand>
        <name>ITP</name>
        <dbReference type="ChEBI" id="CHEBI:61402"/>
    </ligand>
</feature>
<comment type="catalytic activity">
    <reaction evidence="12">
        <text>N(6)-hydroxy-dATP + H2O = N(6)-hydroxy-dAMP + diphosphate + H(+)</text>
        <dbReference type="Rhea" id="RHEA:83971"/>
        <dbReference type="ChEBI" id="CHEBI:15377"/>
        <dbReference type="ChEBI" id="CHEBI:15378"/>
        <dbReference type="ChEBI" id="CHEBI:33019"/>
        <dbReference type="ChEBI" id="CHEBI:233529"/>
        <dbReference type="ChEBI" id="CHEBI:233530"/>
    </reaction>
    <physiologicalReaction direction="left-to-right" evidence="12">
        <dbReference type="Rhea" id="RHEA:83972"/>
    </physiologicalReaction>
</comment>
<dbReference type="HAMAP" id="MF_03148">
    <property type="entry name" value="HAM1_NTPase"/>
    <property type="match status" value="1"/>
</dbReference>
<reference evidence="16 17" key="1">
    <citation type="journal article" date="2014" name="Genome Biol. Evol.">
        <title>The secreted proteins of Achlya hypogyna and Thraustotheca clavata identify the ancestral oomycete secretome and reveal gene acquisitions by horizontal gene transfer.</title>
        <authorList>
            <person name="Misner I."/>
            <person name="Blouin N."/>
            <person name="Leonard G."/>
            <person name="Richards T.A."/>
            <person name="Lane C.E."/>
        </authorList>
    </citation>
    <scope>NUCLEOTIDE SEQUENCE [LARGE SCALE GENOMIC DNA]</scope>
    <source>
        <strain evidence="16 17">ATCC 34112</strain>
    </source>
</reference>
<dbReference type="GO" id="GO:0005737">
    <property type="term" value="C:cytoplasm"/>
    <property type="evidence" value="ECO:0007669"/>
    <property type="project" value="UniProtKB-SubCell"/>
</dbReference>
<dbReference type="GO" id="GO:0036222">
    <property type="term" value="F:XTP diphosphatase activity"/>
    <property type="evidence" value="ECO:0007669"/>
    <property type="project" value="UniProtKB-UniRule"/>
</dbReference>
<evidence type="ECO:0000256" key="7">
    <source>
        <dbReference type="ARBA" id="ARBA00022842"/>
    </source>
</evidence>
<dbReference type="GO" id="GO:0009204">
    <property type="term" value="P:deoxyribonucleoside triphosphate catabolic process"/>
    <property type="evidence" value="ECO:0007669"/>
    <property type="project" value="UniProtKB-UniRule"/>
</dbReference>
<dbReference type="GO" id="GO:0005524">
    <property type="term" value="F:ATP binding"/>
    <property type="evidence" value="ECO:0007669"/>
    <property type="project" value="InterPro"/>
</dbReference>
<dbReference type="GO" id="GO:0009117">
    <property type="term" value="P:nucleotide metabolic process"/>
    <property type="evidence" value="ECO:0007669"/>
    <property type="project" value="UniProtKB-KW"/>
</dbReference>
<evidence type="ECO:0000256" key="3">
    <source>
        <dbReference type="ARBA" id="ARBA00022490"/>
    </source>
</evidence>
<evidence type="ECO:0000256" key="4">
    <source>
        <dbReference type="ARBA" id="ARBA00022723"/>
    </source>
</evidence>
<dbReference type="InterPro" id="IPR036961">
    <property type="entry name" value="Kinesin_motor_dom_sf"/>
</dbReference>
<evidence type="ECO:0000256" key="5">
    <source>
        <dbReference type="ARBA" id="ARBA00022741"/>
    </source>
</evidence>
<feature type="binding site" evidence="13">
    <location>
        <position position="68"/>
    </location>
    <ligand>
        <name>Mg(2+)</name>
        <dbReference type="ChEBI" id="CHEBI:18420"/>
    </ligand>
</feature>
<dbReference type="GO" id="GO:0036220">
    <property type="term" value="F:ITP diphosphatase activity"/>
    <property type="evidence" value="ECO:0007669"/>
    <property type="project" value="UniProtKB-UniRule"/>
</dbReference>
<evidence type="ECO:0000256" key="2">
    <source>
        <dbReference type="ARBA" id="ARBA00008023"/>
    </source>
</evidence>
<dbReference type="Proteomes" id="UP000243217">
    <property type="component" value="Unassembled WGS sequence"/>
</dbReference>
<dbReference type="InterPro" id="IPR027417">
    <property type="entry name" value="P-loop_NTPase"/>
</dbReference>
<evidence type="ECO:0000256" key="1">
    <source>
        <dbReference type="ARBA" id="ARBA00004496"/>
    </source>
</evidence>
<feature type="coiled-coil region" evidence="14">
    <location>
        <begin position="527"/>
        <end position="554"/>
    </location>
</feature>
<keyword evidence="13" id="KW-0464">Manganese</keyword>
<comment type="function">
    <text evidence="9">Pyrophosphatase that hydrolyzes the non-canonical purine nucleotides inosine triphosphate (ITP), deoxyinosine triphosphate (dITP) as well as 2'-deoxy-N-6-hydroxylaminopurine triphosphate (dHAPTP) and xanthosine 5'-triphosphate (XTP) to their respective monophosphate derivatives. The enzyme does not distinguish between the deoxy- and ribose forms. Probably excludes non-canonical purines from RNA and DNA precursor pools, thus preventing their incorporation into RNA and DNA and avoiding chromosomal lesions.</text>
</comment>
<name>A0A1W0A4K3_9STRA</name>
<feature type="binding site" evidence="13">
    <location>
        <begin position="175"/>
        <end position="176"/>
    </location>
    <ligand>
        <name>ITP</name>
        <dbReference type="ChEBI" id="CHEBI:61402"/>
    </ligand>
</feature>
<evidence type="ECO:0000256" key="8">
    <source>
        <dbReference type="ARBA" id="ARBA00023080"/>
    </source>
</evidence>
<evidence type="ECO:0000256" key="10">
    <source>
        <dbReference type="ARBA" id="ARBA00093218"/>
    </source>
</evidence>
<evidence type="ECO:0000256" key="12">
    <source>
        <dbReference type="ARBA" id="ARBA00093271"/>
    </source>
</evidence>
<dbReference type="FunFam" id="3.90.950.10:FF:000003">
    <property type="entry name" value="Inosine triphosphate pyrophosphatase"/>
    <property type="match status" value="1"/>
</dbReference>
<feature type="domain" description="Kinesin motor" evidence="15">
    <location>
        <begin position="168"/>
        <end position="492"/>
    </location>
</feature>
<dbReference type="PRINTS" id="PR00380">
    <property type="entry name" value="KINESINHEAVY"/>
</dbReference>